<evidence type="ECO:0000259" key="4">
    <source>
        <dbReference type="PROSITE" id="PS50932"/>
    </source>
</evidence>
<dbReference type="InterPro" id="IPR000843">
    <property type="entry name" value="HTH_LacI"/>
</dbReference>
<feature type="domain" description="HTH lacI-type" evidence="4">
    <location>
        <begin position="2"/>
        <end position="56"/>
    </location>
</feature>
<dbReference type="Pfam" id="PF00356">
    <property type="entry name" value="LacI"/>
    <property type="match status" value="1"/>
</dbReference>
<protein>
    <submittedName>
        <fullName evidence="5">Transcriptional regulator</fullName>
    </submittedName>
</protein>
<dbReference type="PANTHER" id="PTHR30146:SF109">
    <property type="entry name" value="HTH-TYPE TRANSCRIPTIONAL REGULATOR GALS"/>
    <property type="match status" value="1"/>
</dbReference>
<keyword evidence="1" id="KW-0805">Transcription regulation</keyword>
<dbReference type="SUPFAM" id="SSF47413">
    <property type="entry name" value="lambda repressor-like DNA-binding domains"/>
    <property type="match status" value="1"/>
</dbReference>
<dbReference type="Gene3D" id="3.40.50.2300">
    <property type="match status" value="2"/>
</dbReference>
<dbReference type="AlphaFoldDB" id="I7IBD5"/>
<dbReference type="KEGG" id="teg:KUK_1310"/>
<dbReference type="Gene3D" id="1.10.260.40">
    <property type="entry name" value="lambda repressor-like DNA-binding domains"/>
    <property type="match status" value="1"/>
</dbReference>
<evidence type="ECO:0000313" key="5">
    <source>
        <dbReference type="EMBL" id="CCG18606.1"/>
    </source>
</evidence>
<reference evidence="5" key="1">
    <citation type="journal article" date="2012" name="Vet. Microbiol.">
        <title>Comparative genomic analyses of the Taylorellae.</title>
        <authorList>
            <person name="Hauser H."/>
            <person name="Richter D.C."/>
            <person name="van Tonder A."/>
            <person name="Clark L."/>
            <person name="Preston A."/>
        </authorList>
    </citation>
    <scope>NUCLEOTIDE SEQUENCE</scope>
    <source>
        <strain evidence="5">14/56</strain>
    </source>
</reference>
<dbReference type="OrthoDB" id="8770688at2"/>
<dbReference type="SMART" id="SM00354">
    <property type="entry name" value="HTH_LACI"/>
    <property type="match status" value="1"/>
</dbReference>
<dbReference type="Pfam" id="PF13377">
    <property type="entry name" value="Peripla_BP_3"/>
    <property type="match status" value="1"/>
</dbReference>
<dbReference type="CDD" id="cd06267">
    <property type="entry name" value="PBP1_LacI_sugar_binding-like"/>
    <property type="match status" value="1"/>
</dbReference>
<dbReference type="CDD" id="cd01392">
    <property type="entry name" value="HTH_LacI"/>
    <property type="match status" value="1"/>
</dbReference>
<sequence length="338" mass="37485">MPSSKDVAKRAGVSQTTVSRYLNTPDLLNQKTRQKVKAAIEELGYIPNASARSLVSQRTNVITLISGPFNNPFFVDSTEEIINYAHKRGYRVNVHFYDNEIDTIYEAALSNKVDGIIMSCVSLNDPIINRLHKSMIPYICFNRKHETEGHFVELDNFHAGQLAVQHLLELNHKHILWIGGSLEMSTFRNRYAGFRSVVDQYNQLKIKVVNYKNSNRPDLGIMFEELKKKGDLPTAVCAATDSLAIRTLNTLNTMGVSVPTHISVIGIDNVSLSSSPLINLTTVGVEDESQIGLIAIEKLIDQLSSSSSDDNPIRITKSVKLFLRSTTAAIIALGVNPS</sequence>
<gene>
    <name evidence="5" type="ORF">KUK_1310</name>
</gene>
<dbReference type="GO" id="GO:0003700">
    <property type="term" value="F:DNA-binding transcription factor activity"/>
    <property type="evidence" value="ECO:0007669"/>
    <property type="project" value="TreeGrafter"/>
</dbReference>
<evidence type="ECO:0000256" key="2">
    <source>
        <dbReference type="ARBA" id="ARBA00023125"/>
    </source>
</evidence>
<dbReference type="InterPro" id="IPR010982">
    <property type="entry name" value="Lambda_DNA-bd_dom_sf"/>
</dbReference>
<keyword evidence="2" id="KW-0238">DNA-binding</keyword>
<evidence type="ECO:0000256" key="1">
    <source>
        <dbReference type="ARBA" id="ARBA00023015"/>
    </source>
</evidence>
<dbReference type="HOGENOM" id="CLU_037628_6_0_4"/>
<dbReference type="InterPro" id="IPR028082">
    <property type="entry name" value="Peripla_BP_I"/>
</dbReference>
<dbReference type="RefSeq" id="WP_015555664.1">
    <property type="nucleotide sequence ID" value="NC_021036.1"/>
</dbReference>
<dbReference type="PANTHER" id="PTHR30146">
    <property type="entry name" value="LACI-RELATED TRANSCRIPTIONAL REPRESSOR"/>
    <property type="match status" value="1"/>
</dbReference>
<accession>I7IBD5</accession>
<proteinExistence type="predicted"/>
<name>I7IBD5_9BURK</name>
<dbReference type="EMBL" id="HE681423">
    <property type="protein sequence ID" value="CCG18606.1"/>
    <property type="molecule type" value="Genomic_DNA"/>
</dbReference>
<organism evidence="5">
    <name type="scientific">Taylorella equigenitalis 14/56</name>
    <dbReference type="NCBI Taxonomy" id="1091497"/>
    <lineage>
        <taxon>Bacteria</taxon>
        <taxon>Pseudomonadati</taxon>
        <taxon>Pseudomonadota</taxon>
        <taxon>Betaproteobacteria</taxon>
        <taxon>Burkholderiales</taxon>
        <taxon>Alcaligenaceae</taxon>
        <taxon>Taylorella</taxon>
    </lineage>
</organism>
<keyword evidence="3" id="KW-0804">Transcription</keyword>
<evidence type="ECO:0000256" key="3">
    <source>
        <dbReference type="ARBA" id="ARBA00023163"/>
    </source>
</evidence>
<dbReference type="PROSITE" id="PS50932">
    <property type="entry name" value="HTH_LACI_2"/>
    <property type="match status" value="1"/>
</dbReference>
<dbReference type="GO" id="GO:0000976">
    <property type="term" value="F:transcription cis-regulatory region binding"/>
    <property type="evidence" value="ECO:0007669"/>
    <property type="project" value="TreeGrafter"/>
</dbReference>
<dbReference type="SUPFAM" id="SSF53822">
    <property type="entry name" value="Periplasmic binding protein-like I"/>
    <property type="match status" value="1"/>
</dbReference>
<dbReference type="InterPro" id="IPR046335">
    <property type="entry name" value="LacI/GalR-like_sensor"/>
</dbReference>